<dbReference type="Proteomes" id="UP000030693">
    <property type="component" value="Unassembled WGS sequence"/>
</dbReference>
<dbReference type="EMBL" id="KB932212">
    <property type="protein sequence ID" value="KCV67928.1"/>
    <property type="molecule type" value="Genomic_DNA"/>
</dbReference>
<protein>
    <recommendedName>
        <fullName evidence="3">tRNA (adenine(58)-N(1))-methyltransferase non-catalytic subunit TRM6</fullName>
    </recommendedName>
    <alternativeName>
        <fullName evidence="6">tRNA(m1A58)-methyltransferase subunit TRM6</fullName>
    </alternativeName>
</protein>
<keyword evidence="4" id="KW-0819">tRNA processing</keyword>
<dbReference type="PANTHER" id="PTHR12945:SF0">
    <property type="entry name" value="TRNA (ADENINE(58)-N(1))-METHYLTRANSFERASE NON-CATALYTIC SUBUNIT TRM6"/>
    <property type="match status" value="1"/>
</dbReference>
<proteinExistence type="inferred from homology"/>
<accession>A0A058Z1X5</accession>
<dbReference type="eggNOG" id="KOG1416">
    <property type="taxonomic scope" value="Eukaryota"/>
</dbReference>
<evidence type="ECO:0000256" key="5">
    <source>
        <dbReference type="ARBA" id="ARBA00023242"/>
    </source>
</evidence>
<dbReference type="PANTHER" id="PTHR12945">
    <property type="entry name" value="TRANSLATION INITIATION FACTOR EIF3-RELATED"/>
    <property type="match status" value="1"/>
</dbReference>
<comment type="subcellular location">
    <subcellularLocation>
        <location evidence="1">Nucleus</location>
    </subcellularLocation>
</comment>
<name>A0A058Z1X5_FONAL</name>
<evidence type="ECO:0000256" key="7">
    <source>
        <dbReference type="SAM" id="MobiDB-lite"/>
    </source>
</evidence>
<dbReference type="RefSeq" id="XP_009497748.1">
    <property type="nucleotide sequence ID" value="XM_009499473.1"/>
</dbReference>
<evidence type="ECO:0000313" key="9">
    <source>
        <dbReference type="Proteomes" id="UP000030693"/>
    </source>
</evidence>
<gene>
    <name evidence="8" type="ORF">H696_05654</name>
</gene>
<dbReference type="InterPro" id="IPR017423">
    <property type="entry name" value="TRM6"/>
</dbReference>
<dbReference type="Pfam" id="PF04189">
    <property type="entry name" value="Gcd10p"/>
    <property type="match status" value="1"/>
</dbReference>
<comment type="similarity">
    <text evidence="2">Belongs to the TRM6/GCD10 family.</text>
</comment>
<dbReference type="GO" id="GO:0031515">
    <property type="term" value="C:tRNA (m1A) methyltransferase complex"/>
    <property type="evidence" value="ECO:0007669"/>
    <property type="project" value="InterPro"/>
</dbReference>
<feature type="region of interest" description="Disordered" evidence="7">
    <location>
        <begin position="422"/>
        <end position="449"/>
    </location>
</feature>
<dbReference type="GO" id="GO:0005634">
    <property type="term" value="C:nucleus"/>
    <property type="evidence" value="ECO:0007669"/>
    <property type="project" value="UniProtKB-SubCell"/>
</dbReference>
<feature type="compositionally biased region" description="Polar residues" evidence="7">
    <location>
        <begin position="540"/>
        <end position="550"/>
    </location>
</feature>
<evidence type="ECO:0000313" key="8">
    <source>
        <dbReference type="EMBL" id="KCV67928.1"/>
    </source>
</evidence>
<evidence type="ECO:0000256" key="2">
    <source>
        <dbReference type="ARBA" id="ARBA00008320"/>
    </source>
</evidence>
<dbReference type="STRING" id="691883.A0A058Z1X5"/>
<reference evidence="8" key="1">
    <citation type="submission" date="2013-04" db="EMBL/GenBank/DDBJ databases">
        <title>The Genome Sequence of Fonticula alba ATCC 38817.</title>
        <authorList>
            <consortium name="The Broad Institute Genomics Platform"/>
            <person name="Russ C."/>
            <person name="Cuomo C."/>
            <person name="Burger G."/>
            <person name="Gray M.W."/>
            <person name="Holland P.W.H."/>
            <person name="King N."/>
            <person name="Lang F.B.F."/>
            <person name="Roger A.J."/>
            <person name="Ruiz-Trillo I."/>
            <person name="Brown M."/>
            <person name="Walker B."/>
            <person name="Young S."/>
            <person name="Zeng Q."/>
            <person name="Gargeya S."/>
            <person name="Fitzgerald M."/>
            <person name="Haas B."/>
            <person name="Abouelleil A."/>
            <person name="Allen A.W."/>
            <person name="Alvarado L."/>
            <person name="Arachchi H.M."/>
            <person name="Berlin A.M."/>
            <person name="Chapman S.B."/>
            <person name="Gainer-Dewar J."/>
            <person name="Goldberg J."/>
            <person name="Griggs A."/>
            <person name="Gujja S."/>
            <person name="Hansen M."/>
            <person name="Howarth C."/>
            <person name="Imamovic A."/>
            <person name="Ireland A."/>
            <person name="Larimer J."/>
            <person name="McCowan C."/>
            <person name="Murphy C."/>
            <person name="Pearson M."/>
            <person name="Poon T.W."/>
            <person name="Priest M."/>
            <person name="Roberts A."/>
            <person name="Saif S."/>
            <person name="Shea T."/>
            <person name="Sisk P."/>
            <person name="Sykes S."/>
            <person name="Wortman J."/>
            <person name="Nusbaum C."/>
            <person name="Birren B."/>
        </authorList>
    </citation>
    <scope>NUCLEOTIDE SEQUENCE [LARGE SCALE GENOMIC DNA]</scope>
    <source>
        <strain evidence="8">ATCC 38817</strain>
    </source>
</reference>
<dbReference type="OrthoDB" id="10254665at2759"/>
<dbReference type="GO" id="GO:0030488">
    <property type="term" value="P:tRNA methylation"/>
    <property type="evidence" value="ECO:0007669"/>
    <property type="project" value="InterPro"/>
</dbReference>
<evidence type="ECO:0000256" key="1">
    <source>
        <dbReference type="ARBA" id="ARBA00004123"/>
    </source>
</evidence>
<feature type="compositionally biased region" description="Acidic residues" evidence="7">
    <location>
        <begin position="431"/>
        <end position="441"/>
    </location>
</feature>
<organism evidence="8">
    <name type="scientific">Fonticula alba</name>
    <name type="common">Slime mold</name>
    <dbReference type="NCBI Taxonomy" id="691883"/>
    <lineage>
        <taxon>Eukaryota</taxon>
        <taxon>Rotosphaerida</taxon>
        <taxon>Fonticulaceae</taxon>
        <taxon>Fonticula</taxon>
    </lineage>
</organism>
<feature type="region of interest" description="Disordered" evidence="7">
    <location>
        <begin position="7"/>
        <end position="28"/>
    </location>
</feature>
<evidence type="ECO:0000256" key="4">
    <source>
        <dbReference type="ARBA" id="ARBA00022694"/>
    </source>
</evidence>
<dbReference type="OMA" id="ADMYLEM"/>
<evidence type="ECO:0000256" key="3">
    <source>
        <dbReference type="ARBA" id="ARBA00021704"/>
    </source>
</evidence>
<keyword evidence="9" id="KW-1185">Reference proteome</keyword>
<sequence length="580" mass="61684">MSSAVAAAAAAAAGTPPPPPAPPTAHQAQHGEYVLLRLSNGSERVVRLPLHPDEVSRLDSVPKKSITGGPSHVLNLGRFGSLDLYQLVGLNFGWTYERIGTGAGRLVPLATEEVDRADLHSVQAGLAIEAADGRTSADNRNLIDTNTSQDLTQDDILKLKGEGVSGAELIDAIIAGSKTFAEKTEFSQAKYIKRKQERHLRTIQILKTSLMNVAEHYYTRHPSRIMNIRPDTLSQMLSYANVQPGARVVVLDDCGGLVTAAALSRVGDSGLVVGLSTQFEEPGFEVVSTLNMPADQLDRTLLRSTWYHLSLSSEDIISEGAPAPGAGAEVEDSAMPAAAVAGRKNLAERRRKRQLCRAAARDELMRGNFDSLIVAARVCPMEAVRLLVPLLAPSRPFAIFSRSSSALAPTMAALRSQQMALDGRPTPYAGDEPDDAEDDAMPADASTTSPLPRAINLQIHDTWTREYQVLPGRSHPFMNMPGAASGFLLTGIRILTDPDSDAPEPLAGLQLLLSEVNQLRKRARQVTGSSTYWGISSNPVAGTSTGVSTDESAAAAVSTEEPVAAAASTEEPVAAAAVEQ</sequence>
<keyword evidence="5" id="KW-0539">Nucleus</keyword>
<dbReference type="GeneID" id="20530379"/>
<feature type="compositionally biased region" description="Low complexity" evidence="7">
    <location>
        <begin position="551"/>
        <end position="580"/>
    </location>
</feature>
<feature type="region of interest" description="Disordered" evidence="7">
    <location>
        <begin position="540"/>
        <end position="580"/>
    </location>
</feature>
<dbReference type="AlphaFoldDB" id="A0A058Z1X5"/>
<evidence type="ECO:0000256" key="6">
    <source>
        <dbReference type="ARBA" id="ARBA00032319"/>
    </source>
</evidence>